<reference evidence="1" key="2">
    <citation type="submission" date="2019-07" db="EMBL/GenBank/DDBJ databases">
        <authorList>
            <person name="Yang Y."/>
            <person name="Bocs S."/>
            <person name="Baudouin L."/>
        </authorList>
    </citation>
    <scope>NUCLEOTIDE SEQUENCE</scope>
    <source>
        <tissue evidence="1">Spear leaf of Hainan Tall coconut</tissue>
    </source>
</reference>
<sequence>MVVFDPDTRCPAPSSSFADRVKHLLESEMERAQGRGTLKRIAVVTGDNKGIGLEICR</sequence>
<dbReference type="Proteomes" id="UP000797356">
    <property type="component" value="Chromosome 3"/>
</dbReference>
<accession>A0A8K0I2A0</accession>
<proteinExistence type="predicted"/>
<keyword evidence="2" id="KW-1185">Reference proteome</keyword>
<dbReference type="EMBL" id="CM017874">
    <property type="protein sequence ID" value="KAG1334179.1"/>
    <property type="molecule type" value="Genomic_DNA"/>
</dbReference>
<reference evidence="1" key="1">
    <citation type="journal article" date="2017" name="Gigascience">
        <title>The genome draft of coconut (Cocos nucifera).</title>
        <authorList>
            <person name="Xiao Y."/>
            <person name="Xu P."/>
            <person name="Fan H."/>
            <person name="Baudouin L."/>
            <person name="Xia W."/>
            <person name="Bocs S."/>
            <person name="Xu J."/>
            <person name="Li Q."/>
            <person name="Guo A."/>
            <person name="Zhou L."/>
            <person name="Li J."/>
            <person name="Wu Y."/>
            <person name="Ma Z."/>
            <person name="Armero A."/>
            <person name="Issali A.E."/>
            <person name="Liu N."/>
            <person name="Peng M."/>
            <person name="Yang Y."/>
        </authorList>
    </citation>
    <scope>NUCLEOTIDE SEQUENCE</scope>
    <source>
        <tissue evidence="1">Spear leaf of Hainan Tall coconut</tissue>
    </source>
</reference>
<protein>
    <submittedName>
        <fullName evidence="1">Uncharacterized protein</fullName>
    </submittedName>
</protein>
<name>A0A8K0I2A0_COCNU</name>
<organism evidence="1 2">
    <name type="scientific">Cocos nucifera</name>
    <name type="common">Coconut palm</name>
    <dbReference type="NCBI Taxonomy" id="13894"/>
    <lineage>
        <taxon>Eukaryota</taxon>
        <taxon>Viridiplantae</taxon>
        <taxon>Streptophyta</taxon>
        <taxon>Embryophyta</taxon>
        <taxon>Tracheophyta</taxon>
        <taxon>Spermatophyta</taxon>
        <taxon>Magnoliopsida</taxon>
        <taxon>Liliopsida</taxon>
        <taxon>Arecaceae</taxon>
        <taxon>Arecoideae</taxon>
        <taxon>Cocoseae</taxon>
        <taxon>Attaleinae</taxon>
        <taxon>Cocos</taxon>
    </lineage>
</organism>
<evidence type="ECO:0000313" key="2">
    <source>
        <dbReference type="Proteomes" id="UP000797356"/>
    </source>
</evidence>
<dbReference type="AlphaFoldDB" id="A0A8K0I2A0"/>
<comment type="caution">
    <text evidence="1">The sequence shown here is derived from an EMBL/GenBank/DDBJ whole genome shotgun (WGS) entry which is preliminary data.</text>
</comment>
<evidence type="ECO:0000313" key="1">
    <source>
        <dbReference type="EMBL" id="KAG1334179.1"/>
    </source>
</evidence>
<gene>
    <name evidence="1" type="ORF">COCNU_03G002980</name>
</gene>